<dbReference type="SMART" id="SM00052">
    <property type="entry name" value="EAL"/>
    <property type="match status" value="1"/>
</dbReference>
<name>A0A6M0RGA6_9CYAN</name>
<dbReference type="InterPro" id="IPR000160">
    <property type="entry name" value="GGDEF_dom"/>
</dbReference>
<dbReference type="PROSITE" id="PS50110">
    <property type="entry name" value="RESPONSE_REGULATORY"/>
    <property type="match status" value="1"/>
</dbReference>
<feature type="domain" description="EAL" evidence="3">
    <location>
        <begin position="313"/>
        <end position="567"/>
    </location>
</feature>
<keyword evidence="6" id="KW-1185">Reference proteome</keyword>
<dbReference type="SMART" id="SM00267">
    <property type="entry name" value="GGDEF"/>
    <property type="match status" value="1"/>
</dbReference>
<dbReference type="Pfam" id="PF00563">
    <property type="entry name" value="EAL"/>
    <property type="match status" value="1"/>
</dbReference>
<dbReference type="AlphaFoldDB" id="A0A6M0RGA6"/>
<dbReference type="PROSITE" id="PS50887">
    <property type="entry name" value="GGDEF"/>
    <property type="match status" value="1"/>
</dbReference>
<dbReference type="CDD" id="cd01948">
    <property type="entry name" value="EAL"/>
    <property type="match status" value="1"/>
</dbReference>
<dbReference type="FunFam" id="3.20.20.450:FF:000001">
    <property type="entry name" value="Cyclic di-GMP phosphodiesterase yahA"/>
    <property type="match status" value="1"/>
</dbReference>
<feature type="modified residue" description="4-aspartylphosphate" evidence="1">
    <location>
        <position position="52"/>
    </location>
</feature>
<organism evidence="5 6">
    <name type="scientific">Adonisia turfae CCMR0081</name>
    <dbReference type="NCBI Taxonomy" id="2292702"/>
    <lineage>
        <taxon>Bacteria</taxon>
        <taxon>Bacillati</taxon>
        <taxon>Cyanobacteriota</taxon>
        <taxon>Adonisia</taxon>
        <taxon>Adonisia turfae</taxon>
    </lineage>
</organism>
<dbReference type="InterPro" id="IPR011006">
    <property type="entry name" value="CheY-like_superfamily"/>
</dbReference>
<accession>A0A6M0RGA6</accession>
<dbReference type="SUPFAM" id="SSF141868">
    <property type="entry name" value="EAL domain-like"/>
    <property type="match status" value="1"/>
</dbReference>
<gene>
    <name evidence="5" type="ORF">DXZ20_05645</name>
</gene>
<dbReference type="PANTHER" id="PTHR33121">
    <property type="entry name" value="CYCLIC DI-GMP PHOSPHODIESTERASE PDEF"/>
    <property type="match status" value="1"/>
</dbReference>
<dbReference type="Proteomes" id="UP000481033">
    <property type="component" value="Unassembled WGS sequence"/>
</dbReference>
<dbReference type="Pfam" id="PF00072">
    <property type="entry name" value="Response_reg"/>
    <property type="match status" value="1"/>
</dbReference>
<dbReference type="InterPro" id="IPR001633">
    <property type="entry name" value="EAL_dom"/>
</dbReference>
<dbReference type="SUPFAM" id="SSF55073">
    <property type="entry name" value="Nucleotide cyclase"/>
    <property type="match status" value="1"/>
</dbReference>
<dbReference type="SUPFAM" id="SSF52172">
    <property type="entry name" value="CheY-like"/>
    <property type="match status" value="1"/>
</dbReference>
<comment type="caution">
    <text evidence="5">The sequence shown here is derived from an EMBL/GenBank/DDBJ whole genome shotgun (WGS) entry which is preliminary data.</text>
</comment>
<dbReference type="InterPro" id="IPR035919">
    <property type="entry name" value="EAL_sf"/>
</dbReference>
<dbReference type="PANTHER" id="PTHR33121:SF70">
    <property type="entry name" value="SIGNALING PROTEIN YKOW"/>
    <property type="match status" value="1"/>
</dbReference>
<feature type="domain" description="Response regulatory" evidence="2">
    <location>
        <begin position="3"/>
        <end position="119"/>
    </location>
</feature>
<dbReference type="CDD" id="cd01949">
    <property type="entry name" value="GGDEF"/>
    <property type="match status" value="1"/>
</dbReference>
<dbReference type="GO" id="GO:0071111">
    <property type="term" value="F:cyclic-guanylate-specific phosphodiesterase activity"/>
    <property type="evidence" value="ECO:0007669"/>
    <property type="project" value="InterPro"/>
</dbReference>
<dbReference type="SMART" id="SM00448">
    <property type="entry name" value="REC"/>
    <property type="match status" value="1"/>
</dbReference>
<dbReference type="PROSITE" id="PS50883">
    <property type="entry name" value="EAL"/>
    <property type="match status" value="1"/>
</dbReference>
<dbReference type="InterPro" id="IPR050706">
    <property type="entry name" value="Cyclic-di-GMP_PDE-like"/>
</dbReference>
<dbReference type="InterPro" id="IPR001789">
    <property type="entry name" value="Sig_transdc_resp-reg_receiver"/>
</dbReference>
<dbReference type="GO" id="GO:0000160">
    <property type="term" value="P:phosphorelay signal transduction system"/>
    <property type="evidence" value="ECO:0007669"/>
    <property type="project" value="InterPro"/>
</dbReference>
<evidence type="ECO:0000259" key="3">
    <source>
        <dbReference type="PROSITE" id="PS50883"/>
    </source>
</evidence>
<proteinExistence type="predicted"/>
<dbReference type="Gene3D" id="3.40.50.2300">
    <property type="match status" value="1"/>
</dbReference>
<dbReference type="InterPro" id="IPR029787">
    <property type="entry name" value="Nucleotide_cyclase"/>
</dbReference>
<protein>
    <submittedName>
        <fullName evidence="5">GGDEF domain-containing response regulator</fullName>
    </submittedName>
</protein>
<feature type="domain" description="GGDEF" evidence="4">
    <location>
        <begin position="171"/>
        <end position="304"/>
    </location>
</feature>
<evidence type="ECO:0000259" key="4">
    <source>
        <dbReference type="PROSITE" id="PS50887"/>
    </source>
</evidence>
<evidence type="ECO:0000256" key="1">
    <source>
        <dbReference type="PROSITE-ProRule" id="PRU00169"/>
    </source>
</evidence>
<dbReference type="CDD" id="cd00156">
    <property type="entry name" value="REC"/>
    <property type="match status" value="1"/>
</dbReference>
<dbReference type="Pfam" id="PF00990">
    <property type="entry name" value="GGDEF"/>
    <property type="match status" value="1"/>
</dbReference>
<dbReference type="EMBL" id="QXHD01000004">
    <property type="protein sequence ID" value="NEZ55169.1"/>
    <property type="molecule type" value="Genomic_DNA"/>
</dbReference>
<evidence type="ECO:0000313" key="6">
    <source>
        <dbReference type="Proteomes" id="UP000481033"/>
    </source>
</evidence>
<dbReference type="Gene3D" id="3.30.70.270">
    <property type="match status" value="1"/>
</dbReference>
<keyword evidence="1" id="KW-0597">Phosphoprotein</keyword>
<dbReference type="InterPro" id="IPR043128">
    <property type="entry name" value="Rev_trsase/Diguanyl_cyclase"/>
</dbReference>
<evidence type="ECO:0000313" key="5">
    <source>
        <dbReference type="EMBL" id="NEZ55169.1"/>
    </source>
</evidence>
<sequence>MQKILLIGSSKLYTSTTEQTIAAAGYIVERADTGTAGLELVRAQNPNLVVCDWDLSDCNGHYVLKQMRKDLQLAVTPFIMLSPLYDRKHLRHTMQMGADDCLIHPFADDVLIAAISARLKHQEAINNHYLSHLRLAAEHLNRLSYYDSLTKLPNHLLFEQRFTQLIQTSANPIALLSLSLDRLRQINNILGYPAGDSLLQSTSHRLQACLPNGTMLARLTGNQFAIALSNIDSLVTVKKLATELMDALSRPFSLPGHEVFLTASVGVAMYPHNSRELTVLMRQADAALEYAKRQKSNYCQFYQPDMVVATEYQIRLETWLRYALERDEFEVHYQPQLNLQTGQIEAAEALIRWHHPEAGNISPGLFIPLAEETGLIISIGQWVLETACRQVRQWQDMNLGLRHVSVNLSSVQFNQGNLSQRVAQTLQNIGLSPRMLELEITETALIQDANAAIRTLNELKHLGIRLAVDDFGTGYSSLSYLQKLPIDTLKIDNCFVRGVTTDPKNQVILKSAIDMGHDLGLCIIAEGVETLDEQSLLETYQCDFAQGYFIGKPMSAQHLQAYLEQQIALVSLAS</sequence>
<dbReference type="Gene3D" id="3.20.20.450">
    <property type="entry name" value="EAL domain"/>
    <property type="match status" value="1"/>
</dbReference>
<evidence type="ECO:0000259" key="2">
    <source>
        <dbReference type="PROSITE" id="PS50110"/>
    </source>
</evidence>
<reference evidence="5 6" key="1">
    <citation type="journal article" date="2020" name="Microb. Ecol.">
        <title>Ecogenomics of the Marine Benthic Filamentous Cyanobacterium Adonisia.</title>
        <authorList>
            <person name="Walter J.M."/>
            <person name="Coutinho F.H."/>
            <person name="Leomil L."/>
            <person name="Hargreaves P.I."/>
            <person name="Campeao M.E."/>
            <person name="Vieira V.V."/>
            <person name="Silva B.S."/>
            <person name="Fistarol G.O."/>
            <person name="Salomon P.S."/>
            <person name="Sawabe T."/>
            <person name="Mino S."/>
            <person name="Hosokawa M."/>
            <person name="Miyashita H."/>
            <person name="Maruyama F."/>
            <person name="van Verk M.C."/>
            <person name="Dutilh B.E."/>
            <person name="Thompson C.C."/>
            <person name="Thompson F.L."/>
        </authorList>
    </citation>
    <scope>NUCLEOTIDE SEQUENCE [LARGE SCALE GENOMIC DNA]</scope>
    <source>
        <strain evidence="5 6">CCMR0081</strain>
    </source>
</reference>
<dbReference type="NCBIfam" id="TIGR00254">
    <property type="entry name" value="GGDEF"/>
    <property type="match status" value="1"/>
</dbReference>
<dbReference type="RefSeq" id="WP_163696928.1">
    <property type="nucleotide sequence ID" value="NZ_QXHD01000004.1"/>
</dbReference>